<evidence type="ECO:0000313" key="2">
    <source>
        <dbReference type="EMBL" id="OMH27052.1"/>
    </source>
</evidence>
<proteinExistence type="predicted"/>
<feature type="transmembrane region" description="Helical" evidence="1">
    <location>
        <begin position="19"/>
        <end position="42"/>
    </location>
</feature>
<feature type="transmembrane region" description="Helical" evidence="1">
    <location>
        <begin position="54"/>
        <end position="77"/>
    </location>
</feature>
<keyword evidence="3" id="KW-1185">Reference proteome</keyword>
<accession>A0A1R1LHS0</accession>
<protein>
    <recommendedName>
        <fullName evidence="4">Integral membrane protein</fullName>
    </recommendedName>
</protein>
<dbReference type="AlphaFoldDB" id="A0A1R1LHS0"/>
<feature type="transmembrane region" description="Helical" evidence="1">
    <location>
        <begin position="84"/>
        <end position="102"/>
    </location>
</feature>
<feature type="transmembrane region" description="Helical" evidence="1">
    <location>
        <begin position="108"/>
        <end position="127"/>
    </location>
</feature>
<keyword evidence="1" id="KW-1133">Transmembrane helix</keyword>
<keyword evidence="1" id="KW-0472">Membrane</keyword>
<comment type="caution">
    <text evidence="2">The sequence shown here is derived from an EMBL/GenBank/DDBJ whole genome shotgun (WGS) entry which is preliminary data.</text>
</comment>
<reference evidence="2 3" key="1">
    <citation type="submission" date="2016-12" db="EMBL/GenBank/DDBJ databases">
        <title>Draft genome of Tersicoccus phoenicis 1P05MA.</title>
        <authorList>
            <person name="Nakajima Y."/>
            <person name="Yoshizawa S."/>
            <person name="Nakamura K."/>
            <person name="Ogura Y."/>
            <person name="Hayashi T."/>
            <person name="Kogure K."/>
        </authorList>
    </citation>
    <scope>NUCLEOTIDE SEQUENCE [LARGE SCALE GENOMIC DNA]</scope>
    <source>
        <strain evidence="2 3">1p05MA</strain>
    </source>
</reference>
<evidence type="ECO:0008006" key="4">
    <source>
        <dbReference type="Google" id="ProtNLM"/>
    </source>
</evidence>
<dbReference type="EMBL" id="MRDE01000017">
    <property type="protein sequence ID" value="OMH27052.1"/>
    <property type="molecule type" value="Genomic_DNA"/>
</dbReference>
<dbReference type="RefSeq" id="WP_076702335.1">
    <property type="nucleotide sequence ID" value="NZ_MRDE01000017.1"/>
</dbReference>
<dbReference type="OrthoDB" id="4952292at2"/>
<evidence type="ECO:0000313" key="3">
    <source>
        <dbReference type="Proteomes" id="UP000187085"/>
    </source>
</evidence>
<name>A0A1R1LHS0_9MICC</name>
<keyword evidence="1" id="KW-0812">Transmembrane</keyword>
<dbReference type="Proteomes" id="UP000187085">
    <property type="component" value="Unassembled WGS sequence"/>
</dbReference>
<gene>
    <name evidence="2" type="ORF">BKD30_03950</name>
</gene>
<sequence>MTETDPAAAGRDRGPRCPIAVLVLAGLVVLQVVGVLVVASWYGAALFSSRADSLGGAVFTLVLLLLVAGWQAVSAIALTRGRRWARAAVLVWQFFLFALAVPSLTGGFWGWALLLGLPALAVIYLLFRGDVVAFTTPTPAAG</sequence>
<evidence type="ECO:0000256" key="1">
    <source>
        <dbReference type="SAM" id="Phobius"/>
    </source>
</evidence>
<organism evidence="2 3">
    <name type="scientific">Tersicoccus phoenicis</name>
    <dbReference type="NCBI Taxonomy" id="554083"/>
    <lineage>
        <taxon>Bacteria</taxon>
        <taxon>Bacillati</taxon>
        <taxon>Actinomycetota</taxon>
        <taxon>Actinomycetes</taxon>
        <taxon>Micrococcales</taxon>
        <taxon>Micrococcaceae</taxon>
        <taxon>Tersicoccus</taxon>
    </lineage>
</organism>